<dbReference type="HOGENOM" id="CLU_171263_1_0_1"/>
<feature type="compositionally biased region" description="Polar residues" evidence="1">
    <location>
        <begin position="23"/>
        <end position="33"/>
    </location>
</feature>
<feature type="region of interest" description="Disordered" evidence="1">
    <location>
        <begin position="1"/>
        <end position="58"/>
    </location>
</feature>
<proteinExistence type="predicted"/>
<sequence>MDTDRLTACRSSNPLRFHPYPSTKPSARESAQSSHEEEDVEDIPTNVGSPKGVNTDDEPFNLEAAIYGTSADDAARPRRRRSISTLVIDLALMFTRKLSTQGT</sequence>
<dbReference type="AlphaFoldDB" id="A0A0C9V3G8"/>
<evidence type="ECO:0000256" key="1">
    <source>
        <dbReference type="SAM" id="MobiDB-lite"/>
    </source>
</evidence>
<protein>
    <submittedName>
        <fullName evidence="2">Uncharacterized protein</fullName>
    </submittedName>
</protein>
<dbReference type="Proteomes" id="UP000053820">
    <property type="component" value="Unassembled WGS sequence"/>
</dbReference>
<reference evidence="2 3" key="1">
    <citation type="submission" date="2014-04" db="EMBL/GenBank/DDBJ databases">
        <title>Evolutionary Origins and Diversification of the Mycorrhizal Mutualists.</title>
        <authorList>
            <consortium name="DOE Joint Genome Institute"/>
            <consortium name="Mycorrhizal Genomics Consortium"/>
            <person name="Kohler A."/>
            <person name="Kuo A."/>
            <person name="Nagy L.G."/>
            <person name="Floudas D."/>
            <person name="Copeland A."/>
            <person name="Barry K.W."/>
            <person name="Cichocki N."/>
            <person name="Veneault-Fourrey C."/>
            <person name="LaButti K."/>
            <person name="Lindquist E.A."/>
            <person name="Lipzen A."/>
            <person name="Lundell T."/>
            <person name="Morin E."/>
            <person name="Murat C."/>
            <person name="Riley R."/>
            <person name="Ohm R."/>
            <person name="Sun H."/>
            <person name="Tunlid A."/>
            <person name="Henrissat B."/>
            <person name="Grigoriev I.V."/>
            <person name="Hibbett D.S."/>
            <person name="Martin F."/>
        </authorList>
    </citation>
    <scope>NUCLEOTIDE SEQUENCE [LARGE SCALE GENOMIC DNA]</scope>
    <source>
        <strain evidence="2 3">MD-312</strain>
    </source>
</reference>
<accession>A0A0C9V3G8</accession>
<dbReference type="OrthoDB" id="2637024at2759"/>
<dbReference type="EMBL" id="KN839879">
    <property type="protein sequence ID" value="KIJ59874.1"/>
    <property type="molecule type" value="Genomic_DNA"/>
</dbReference>
<name>A0A0C9V3G8_9AGAM</name>
<gene>
    <name evidence="2" type="ORF">HYDPIDRAFT_117961</name>
</gene>
<evidence type="ECO:0000313" key="3">
    <source>
        <dbReference type="Proteomes" id="UP000053820"/>
    </source>
</evidence>
<organism evidence="2 3">
    <name type="scientific">Hydnomerulius pinastri MD-312</name>
    <dbReference type="NCBI Taxonomy" id="994086"/>
    <lineage>
        <taxon>Eukaryota</taxon>
        <taxon>Fungi</taxon>
        <taxon>Dikarya</taxon>
        <taxon>Basidiomycota</taxon>
        <taxon>Agaricomycotina</taxon>
        <taxon>Agaricomycetes</taxon>
        <taxon>Agaricomycetidae</taxon>
        <taxon>Boletales</taxon>
        <taxon>Boletales incertae sedis</taxon>
        <taxon>Leucogyrophana</taxon>
    </lineage>
</organism>
<evidence type="ECO:0000313" key="2">
    <source>
        <dbReference type="EMBL" id="KIJ59874.1"/>
    </source>
</evidence>
<keyword evidence="3" id="KW-1185">Reference proteome</keyword>